<accession>A0AAN9E654</accession>
<keyword evidence="2" id="KW-0536">Nodulation</keyword>
<dbReference type="GO" id="GO:0005886">
    <property type="term" value="C:plasma membrane"/>
    <property type="evidence" value="ECO:0007669"/>
    <property type="project" value="TreeGrafter"/>
</dbReference>
<evidence type="ECO:0000256" key="5">
    <source>
        <dbReference type="ARBA" id="ARBA00023157"/>
    </source>
</evidence>
<dbReference type="GO" id="GO:0009055">
    <property type="term" value="F:electron transfer activity"/>
    <property type="evidence" value="ECO:0007669"/>
    <property type="project" value="InterPro"/>
</dbReference>
<dbReference type="Proteomes" id="UP001372338">
    <property type="component" value="Unassembled WGS sequence"/>
</dbReference>
<evidence type="ECO:0000256" key="2">
    <source>
        <dbReference type="ARBA" id="ARBA00022458"/>
    </source>
</evidence>
<evidence type="ECO:0000313" key="11">
    <source>
        <dbReference type="EMBL" id="KAK7245937.1"/>
    </source>
</evidence>
<evidence type="ECO:0000259" key="10">
    <source>
        <dbReference type="PROSITE" id="PS51485"/>
    </source>
</evidence>
<comment type="subcellular location">
    <subcellularLocation>
        <location evidence="1">Endomembrane system</location>
    </subcellularLocation>
</comment>
<dbReference type="SUPFAM" id="SSF49503">
    <property type="entry name" value="Cupredoxins"/>
    <property type="match status" value="1"/>
</dbReference>
<dbReference type="InterPro" id="IPR008972">
    <property type="entry name" value="Cupredoxin"/>
</dbReference>
<dbReference type="AlphaFoldDB" id="A0AAN9E654"/>
<dbReference type="GO" id="GO:0009877">
    <property type="term" value="P:nodulation"/>
    <property type="evidence" value="ECO:0007669"/>
    <property type="project" value="UniProtKB-KW"/>
</dbReference>
<keyword evidence="12" id="KW-1185">Reference proteome</keyword>
<organism evidence="11 12">
    <name type="scientific">Crotalaria pallida</name>
    <name type="common">Smooth rattlebox</name>
    <name type="synonym">Crotalaria striata</name>
    <dbReference type="NCBI Taxonomy" id="3830"/>
    <lineage>
        <taxon>Eukaryota</taxon>
        <taxon>Viridiplantae</taxon>
        <taxon>Streptophyta</taxon>
        <taxon>Embryophyta</taxon>
        <taxon>Tracheophyta</taxon>
        <taxon>Spermatophyta</taxon>
        <taxon>Magnoliopsida</taxon>
        <taxon>eudicotyledons</taxon>
        <taxon>Gunneridae</taxon>
        <taxon>Pentapetalae</taxon>
        <taxon>rosids</taxon>
        <taxon>fabids</taxon>
        <taxon>Fabales</taxon>
        <taxon>Fabaceae</taxon>
        <taxon>Papilionoideae</taxon>
        <taxon>50 kb inversion clade</taxon>
        <taxon>genistoids sensu lato</taxon>
        <taxon>core genistoids</taxon>
        <taxon>Crotalarieae</taxon>
        <taxon>Crotalaria</taxon>
    </lineage>
</organism>
<dbReference type="InterPro" id="IPR003245">
    <property type="entry name" value="Phytocyanin_dom"/>
</dbReference>
<reference evidence="11 12" key="1">
    <citation type="submission" date="2024-01" db="EMBL/GenBank/DDBJ databases">
        <title>The genomes of 5 underutilized Papilionoideae crops provide insights into root nodulation and disease resistanc.</title>
        <authorList>
            <person name="Yuan L."/>
        </authorList>
    </citation>
    <scope>NUCLEOTIDE SEQUENCE [LARGE SCALE GENOMIC DNA]</scope>
    <source>
        <strain evidence="11">ZHUSHIDOU_FW_LH</strain>
        <tissue evidence="11">Leaf</tissue>
    </source>
</reference>
<dbReference type="FunFam" id="2.60.40.420:FF:000034">
    <property type="entry name" value="Cupredoxin superfamily protein"/>
    <property type="match status" value="1"/>
</dbReference>
<evidence type="ECO:0000256" key="8">
    <source>
        <dbReference type="ARBA" id="ARBA00037626"/>
    </source>
</evidence>
<protein>
    <recommendedName>
        <fullName evidence="10">Phytocyanin domain-containing protein</fullName>
    </recommendedName>
</protein>
<comment type="similarity">
    <text evidence="7">Belongs to the early nodulin-like (ENODL) family.</text>
</comment>
<dbReference type="PANTHER" id="PTHR33021:SF31">
    <property type="entry name" value="OS02G0720100 PROTEIN"/>
    <property type="match status" value="1"/>
</dbReference>
<evidence type="ECO:0000256" key="3">
    <source>
        <dbReference type="ARBA" id="ARBA00022729"/>
    </source>
</evidence>
<dbReference type="PROSITE" id="PS51485">
    <property type="entry name" value="PHYTOCYANIN"/>
    <property type="match status" value="1"/>
</dbReference>
<dbReference type="Pfam" id="PF02298">
    <property type="entry name" value="Cu_bind_like"/>
    <property type="match status" value="1"/>
</dbReference>
<proteinExistence type="inferred from homology"/>
<dbReference type="PANTHER" id="PTHR33021">
    <property type="entry name" value="BLUE COPPER PROTEIN"/>
    <property type="match status" value="1"/>
</dbReference>
<evidence type="ECO:0000256" key="9">
    <source>
        <dbReference type="SAM" id="SignalP"/>
    </source>
</evidence>
<keyword evidence="6" id="KW-0325">Glycoprotein</keyword>
<evidence type="ECO:0000256" key="6">
    <source>
        <dbReference type="ARBA" id="ARBA00023180"/>
    </source>
</evidence>
<dbReference type="Gene3D" id="2.60.40.420">
    <property type="entry name" value="Cupredoxins - blue copper proteins"/>
    <property type="match status" value="1"/>
</dbReference>
<dbReference type="GO" id="GO:0012505">
    <property type="term" value="C:endomembrane system"/>
    <property type="evidence" value="ECO:0007669"/>
    <property type="project" value="UniProtKB-SubCell"/>
</dbReference>
<feature type="domain" description="Phytocyanin" evidence="10">
    <location>
        <begin position="30"/>
        <end position="130"/>
    </location>
</feature>
<comment type="function">
    <text evidence="8">May act as a carbohydrate transporter.</text>
</comment>
<evidence type="ECO:0000256" key="4">
    <source>
        <dbReference type="ARBA" id="ARBA00023136"/>
    </source>
</evidence>
<evidence type="ECO:0000256" key="1">
    <source>
        <dbReference type="ARBA" id="ARBA00004308"/>
    </source>
</evidence>
<dbReference type="CDD" id="cd04216">
    <property type="entry name" value="Phytocyanin"/>
    <property type="match status" value="1"/>
</dbReference>
<gene>
    <name evidence="11" type="ORF">RIF29_40791</name>
</gene>
<dbReference type="InterPro" id="IPR039391">
    <property type="entry name" value="Phytocyanin-like"/>
</dbReference>
<evidence type="ECO:0000313" key="12">
    <source>
        <dbReference type="Proteomes" id="UP001372338"/>
    </source>
</evidence>
<keyword evidence="3 9" id="KW-0732">Signal</keyword>
<feature type="signal peptide" evidence="9">
    <location>
        <begin position="1"/>
        <end position="28"/>
    </location>
</feature>
<comment type="caution">
    <text evidence="11">The sequence shown here is derived from an EMBL/GenBank/DDBJ whole genome shotgun (WGS) entry which is preliminary data.</text>
</comment>
<keyword evidence="4" id="KW-0472">Membrane</keyword>
<feature type="chain" id="PRO_5042894382" description="Phytocyanin domain-containing protein" evidence="9">
    <location>
        <begin position="29"/>
        <end position="181"/>
    </location>
</feature>
<name>A0AAN9E654_CROPI</name>
<keyword evidence="5" id="KW-1015">Disulfide bond</keyword>
<evidence type="ECO:0000256" key="7">
    <source>
        <dbReference type="ARBA" id="ARBA00035011"/>
    </source>
</evidence>
<sequence>MGGGLGFQIKGMIVAVAVVLICGQWVEAQVHHVVGADRGWDPTSDLVYWSEGKVFRVGDQIWFAYSMAQGLIAELKSREEYESCDVSNPIKMYTEGLHTIPLKREGVRYFVSSEPENCKNGLKLHFEILPKAASVTSSTPTLDAAAAAAAPTAPSGTPSCCSRNTILIFILMFCVTVGLAY</sequence>
<dbReference type="EMBL" id="JAYWIO010000008">
    <property type="protein sequence ID" value="KAK7245937.1"/>
    <property type="molecule type" value="Genomic_DNA"/>
</dbReference>